<sequence length="590" mass="69806">MNNETKTHSQNSVQVCQNCKKDFTIETEDFNFYEKIKAPPPTWCPECRLIRKLAWRNERAFYKRKCDLCNKNIISIYPDSSLLKVYCQDCWWGDKWDSSTFALKFNPNKSFFYQFQQLAESVPVMSLFNTNAVNSEYCNYAGNSRNCYLFIAGRDNENILFSNRISFSKDSMDIYIGINLELCYENVQCEKSFRLCFSKQCENCSDSMFLYDCRNCQNCFGCTNLRNKNYCIWNEQYSREEYLKKVEELNLGNFQNLQNLKLKFFNLYAKAIHKYAHLINSGGSTGDQIFNARNCQQCFDISGTGSENSKYTNYVVVGVKDSYDNYGMPAAERIYETIAVGFESNENSDYCFSFFIKGSSRIYYSYNCISSHDLFACIGLRNKSYCILNKQYTKEEYEELVPKIIEHMNNMPYIDSKGRVYRYGEFFPPELSPFCYNETIAQEYFPLTKEEALKQGYKWKDKEERNYTIDLKTEDIPDDIKDVKDDIIGKVIECEHKDCNEQCTEAFKIIESELQFYKRMNLPLPHLCPNCRHYQRLKQRNPLKLWHRICMCDKTTHTHQSKCDIEFETSYTPEKKEIVYCERCYQAEVY</sequence>
<evidence type="ECO:0008006" key="3">
    <source>
        <dbReference type="Google" id="ProtNLM"/>
    </source>
</evidence>
<proteinExistence type="predicted"/>
<dbReference type="STRING" id="1618738.UV76_C0002G0076"/>
<reference evidence="1 2" key="1">
    <citation type="journal article" date="2015" name="Nature">
        <title>rRNA introns, odd ribosomes, and small enigmatic genomes across a large radiation of phyla.</title>
        <authorList>
            <person name="Brown C.T."/>
            <person name="Hug L.A."/>
            <person name="Thomas B.C."/>
            <person name="Sharon I."/>
            <person name="Castelle C.J."/>
            <person name="Singh A."/>
            <person name="Wilkins M.J."/>
            <person name="Williams K.H."/>
            <person name="Banfield J.F."/>
        </authorList>
    </citation>
    <scope>NUCLEOTIDE SEQUENCE [LARGE SCALE GENOMIC DNA]</scope>
</reference>
<dbReference type="AlphaFoldDB" id="A0A0G1DUA3"/>
<accession>A0A0G1DUA3</accession>
<gene>
    <name evidence="1" type="ORF">UV76_C0002G0076</name>
</gene>
<evidence type="ECO:0000313" key="1">
    <source>
        <dbReference type="EMBL" id="KKT01163.1"/>
    </source>
</evidence>
<name>A0A0G1DUA3_9BACT</name>
<protein>
    <recommendedName>
        <fullName evidence="3">Caib/baif family protein</fullName>
    </recommendedName>
</protein>
<organism evidence="1 2">
    <name type="scientific">Candidatus Nomurabacteria bacterium GW2011_GWA2_43_15</name>
    <dbReference type="NCBI Taxonomy" id="1618738"/>
    <lineage>
        <taxon>Bacteria</taxon>
        <taxon>Candidatus Nomuraibacteriota</taxon>
    </lineage>
</organism>
<comment type="caution">
    <text evidence="1">The sequence shown here is derived from an EMBL/GenBank/DDBJ whole genome shotgun (WGS) entry which is preliminary data.</text>
</comment>
<evidence type="ECO:0000313" key="2">
    <source>
        <dbReference type="Proteomes" id="UP000034646"/>
    </source>
</evidence>
<dbReference type="EMBL" id="LCFS01000002">
    <property type="protein sequence ID" value="KKT01163.1"/>
    <property type="molecule type" value="Genomic_DNA"/>
</dbReference>
<dbReference type="Proteomes" id="UP000034646">
    <property type="component" value="Unassembled WGS sequence"/>
</dbReference>